<accession>A0ABZ1ASI1</accession>
<gene>
    <name evidence="2" type="ORF">U5817_12520</name>
</gene>
<name>A0ABZ1ASI1_AROEV</name>
<feature type="compositionally biased region" description="Basic and acidic residues" evidence="1">
    <location>
        <begin position="46"/>
        <end position="60"/>
    </location>
</feature>
<evidence type="ECO:0000313" key="3">
    <source>
        <dbReference type="Proteomes" id="UP001626593"/>
    </source>
</evidence>
<evidence type="ECO:0000256" key="1">
    <source>
        <dbReference type="SAM" id="MobiDB-lite"/>
    </source>
</evidence>
<keyword evidence="3" id="KW-1185">Reference proteome</keyword>
<organism evidence="2 3">
    <name type="scientific">Aromatoleum evansii</name>
    <name type="common">Azoarcus evansii</name>
    <dbReference type="NCBI Taxonomy" id="59406"/>
    <lineage>
        <taxon>Bacteria</taxon>
        <taxon>Pseudomonadati</taxon>
        <taxon>Pseudomonadota</taxon>
        <taxon>Betaproteobacteria</taxon>
        <taxon>Rhodocyclales</taxon>
        <taxon>Rhodocyclaceae</taxon>
        <taxon>Aromatoleum</taxon>
    </lineage>
</organism>
<proteinExistence type="predicted"/>
<protein>
    <submittedName>
        <fullName evidence="2">Uncharacterized protein</fullName>
    </submittedName>
</protein>
<sequence length="80" mass="8621">MTTKSADIARAAFIDTAHEAKEQLAVESDTAARRGEPSGVLLEGPRGPDPDRNVEPDSTDKPATLLRRPPGVWVKRPMTA</sequence>
<feature type="region of interest" description="Disordered" evidence="1">
    <location>
        <begin position="25"/>
        <end position="80"/>
    </location>
</feature>
<evidence type="ECO:0000313" key="2">
    <source>
        <dbReference type="EMBL" id="WRL48835.1"/>
    </source>
</evidence>
<reference evidence="2 3" key="1">
    <citation type="submission" date="2023-12" db="EMBL/GenBank/DDBJ databases">
        <title>A. evansii MAY27, complete genome.</title>
        <authorList>
            <person name="Wang Y."/>
        </authorList>
    </citation>
    <scope>NUCLEOTIDE SEQUENCE [LARGE SCALE GENOMIC DNA]</scope>
    <source>
        <strain evidence="2 3">MAY27</strain>
    </source>
</reference>
<dbReference type="EMBL" id="CP141259">
    <property type="protein sequence ID" value="WRL48835.1"/>
    <property type="molecule type" value="Genomic_DNA"/>
</dbReference>
<dbReference type="Proteomes" id="UP001626593">
    <property type="component" value="Chromosome"/>
</dbReference>
<dbReference type="RefSeq" id="WP_407280964.1">
    <property type="nucleotide sequence ID" value="NZ_CP141259.1"/>
</dbReference>
<feature type="compositionally biased region" description="Basic and acidic residues" evidence="1">
    <location>
        <begin position="25"/>
        <end position="36"/>
    </location>
</feature>